<dbReference type="GO" id="GO:0008191">
    <property type="term" value="F:metalloendopeptidase inhibitor activity"/>
    <property type="evidence" value="ECO:0007669"/>
    <property type="project" value="InterPro"/>
</dbReference>
<dbReference type="InterPro" id="IPR001820">
    <property type="entry name" value="TIMP"/>
</dbReference>
<dbReference type="GO" id="GO:0005576">
    <property type="term" value="C:extracellular region"/>
    <property type="evidence" value="ECO:0007669"/>
    <property type="project" value="UniProtKB-SubCell"/>
</dbReference>
<dbReference type="GO" id="GO:0046872">
    <property type="term" value="F:metal ion binding"/>
    <property type="evidence" value="ECO:0007669"/>
    <property type="project" value="UniProtKB-KW"/>
</dbReference>
<dbReference type="AlphaFoldDB" id="A0A6V7WHM7"/>
<feature type="chain" id="PRO_5028143697" evidence="4">
    <location>
        <begin position="24"/>
        <end position="98"/>
    </location>
</feature>
<evidence type="ECO:0000256" key="3">
    <source>
        <dbReference type="PIRSR" id="PIRSR601820-1"/>
    </source>
</evidence>
<sequence length="98" mass="11491">MKIIIFCCFSFIVLKQLIIIVNACTCLPATTEENYCGSDWAAHILSLKKEKINETEGFSKYVRYTVEILDIYKGKINMSSKKKERFCLYGFTKRCLWR</sequence>
<keyword evidence="3" id="KW-0479">Metal-binding</keyword>
<gene>
    <name evidence="5" type="ORF">MENT_LOCUS39023</name>
</gene>
<protein>
    <submittedName>
        <fullName evidence="5">Uncharacterized protein</fullName>
    </submittedName>
</protein>
<dbReference type="InterPro" id="IPR008993">
    <property type="entry name" value="TIMP-like_OB-fold"/>
</dbReference>
<dbReference type="Pfam" id="PF00965">
    <property type="entry name" value="TIMP"/>
    <property type="match status" value="1"/>
</dbReference>
<feature type="binding site" evidence="3">
    <location>
        <position position="24"/>
    </location>
    <ligand>
        <name>Zn(2+)</name>
        <dbReference type="ChEBI" id="CHEBI:29105"/>
        <note>ligand shared with metalloproteinase partner</note>
    </ligand>
</feature>
<evidence type="ECO:0000313" key="5">
    <source>
        <dbReference type="EMBL" id="CAD2186517.1"/>
    </source>
</evidence>
<evidence type="ECO:0000256" key="2">
    <source>
        <dbReference type="ARBA" id="ARBA00022525"/>
    </source>
</evidence>
<keyword evidence="2" id="KW-0964">Secreted</keyword>
<comment type="caution">
    <text evidence="5">The sequence shown here is derived from an EMBL/GenBank/DDBJ whole genome shotgun (WGS) entry which is preliminary data.</text>
</comment>
<keyword evidence="3" id="KW-0862">Zinc</keyword>
<dbReference type="Proteomes" id="UP000580250">
    <property type="component" value="Unassembled WGS sequence"/>
</dbReference>
<organism evidence="5 6">
    <name type="scientific">Meloidogyne enterolobii</name>
    <name type="common">Root-knot nematode worm</name>
    <name type="synonym">Meloidogyne mayaguensis</name>
    <dbReference type="NCBI Taxonomy" id="390850"/>
    <lineage>
        <taxon>Eukaryota</taxon>
        <taxon>Metazoa</taxon>
        <taxon>Ecdysozoa</taxon>
        <taxon>Nematoda</taxon>
        <taxon>Chromadorea</taxon>
        <taxon>Rhabditida</taxon>
        <taxon>Tylenchina</taxon>
        <taxon>Tylenchomorpha</taxon>
        <taxon>Tylenchoidea</taxon>
        <taxon>Meloidogynidae</taxon>
        <taxon>Meloidogyninae</taxon>
        <taxon>Meloidogyne</taxon>
    </lineage>
</organism>
<dbReference type="SUPFAM" id="SSF50242">
    <property type="entry name" value="TIMP-like"/>
    <property type="match status" value="1"/>
</dbReference>
<dbReference type="Gene3D" id="2.40.50.120">
    <property type="match status" value="1"/>
</dbReference>
<evidence type="ECO:0000313" key="6">
    <source>
        <dbReference type="Proteomes" id="UP000580250"/>
    </source>
</evidence>
<comment type="subcellular location">
    <subcellularLocation>
        <location evidence="1">Secreted</location>
    </subcellularLocation>
</comment>
<reference evidence="5 6" key="1">
    <citation type="submission" date="2020-08" db="EMBL/GenBank/DDBJ databases">
        <authorList>
            <person name="Koutsovoulos G."/>
            <person name="Danchin GJ E."/>
        </authorList>
    </citation>
    <scope>NUCLEOTIDE SEQUENCE [LARGE SCALE GENOMIC DNA]</scope>
</reference>
<proteinExistence type="predicted"/>
<name>A0A6V7WHM7_MELEN</name>
<accession>A0A6V7WHM7</accession>
<feature type="signal peptide" evidence="4">
    <location>
        <begin position="1"/>
        <end position="23"/>
    </location>
</feature>
<evidence type="ECO:0000256" key="4">
    <source>
        <dbReference type="SAM" id="SignalP"/>
    </source>
</evidence>
<evidence type="ECO:0000256" key="1">
    <source>
        <dbReference type="ARBA" id="ARBA00004613"/>
    </source>
</evidence>
<keyword evidence="4" id="KW-0732">Signal</keyword>
<dbReference type="EMBL" id="CAJEWN010000591">
    <property type="protein sequence ID" value="CAD2186517.1"/>
    <property type="molecule type" value="Genomic_DNA"/>
</dbReference>